<proteinExistence type="predicted"/>
<dbReference type="EMBL" id="CPYI01000001">
    <property type="protein sequence ID" value="CNE10203.1"/>
    <property type="molecule type" value="Genomic_DNA"/>
</dbReference>
<accession>A0A0T9KL81</accession>
<reference evidence="1 2" key="1">
    <citation type="submission" date="2015-03" db="EMBL/GenBank/DDBJ databases">
        <authorList>
            <person name="Murphy D."/>
        </authorList>
    </citation>
    <scope>NUCLEOTIDE SEQUENCE [LARGE SCALE GENOMIC DNA]</scope>
    <source>
        <strain evidence="1 2">FCF326</strain>
    </source>
</reference>
<sequence>MIRSQLAVFFITAGTALILIYGAEVSAVAAFSFGTGLAVGCWRRRKVPNRN</sequence>
<dbReference type="Proteomes" id="UP000045824">
    <property type="component" value="Unassembled WGS sequence"/>
</dbReference>
<protein>
    <submittedName>
        <fullName evidence="1">Uncharacterized protein</fullName>
    </submittedName>
</protein>
<organism evidence="1 2">
    <name type="scientific">Yersinia kristensenii</name>
    <dbReference type="NCBI Taxonomy" id="28152"/>
    <lineage>
        <taxon>Bacteria</taxon>
        <taxon>Pseudomonadati</taxon>
        <taxon>Pseudomonadota</taxon>
        <taxon>Gammaproteobacteria</taxon>
        <taxon>Enterobacterales</taxon>
        <taxon>Yersiniaceae</taxon>
        <taxon>Yersinia</taxon>
    </lineage>
</organism>
<evidence type="ECO:0000313" key="2">
    <source>
        <dbReference type="Proteomes" id="UP000045824"/>
    </source>
</evidence>
<evidence type="ECO:0000313" key="1">
    <source>
        <dbReference type="EMBL" id="CNE10203.1"/>
    </source>
</evidence>
<gene>
    <name evidence="1" type="ORF">ERS008491_00428</name>
</gene>
<name>A0A0T9KL81_YERKR</name>
<dbReference type="AlphaFoldDB" id="A0A0T9KL81"/>